<keyword evidence="1" id="KW-0472">Membrane</keyword>
<evidence type="ECO:0000313" key="5">
    <source>
        <dbReference type="Proteomes" id="UP000294668"/>
    </source>
</evidence>
<dbReference type="Proteomes" id="UP000294668">
    <property type="component" value="Unassembled WGS sequence"/>
</dbReference>
<dbReference type="Gene3D" id="3.40.50.1820">
    <property type="entry name" value="alpha/beta hydrolase"/>
    <property type="match status" value="1"/>
</dbReference>
<dbReference type="Proteomes" id="UP000214739">
    <property type="component" value="Unassembled WGS sequence"/>
</dbReference>
<keyword evidence="2" id="KW-0808">Transferase</keyword>
<keyword evidence="1" id="KW-0812">Transmembrane</keyword>
<evidence type="ECO:0000256" key="1">
    <source>
        <dbReference type="SAM" id="Phobius"/>
    </source>
</evidence>
<organism evidence="2 4">
    <name type="scientific">Lentilactobacillus parakefiri</name>
    <dbReference type="NCBI Taxonomy" id="152332"/>
    <lineage>
        <taxon>Bacteria</taxon>
        <taxon>Bacillati</taxon>
        <taxon>Bacillota</taxon>
        <taxon>Bacilli</taxon>
        <taxon>Lactobacillales</taxon>
        <taxon>Lactobacillaceae</taxon>
        <taxon>Lentilactobacillus</taxon>
    </lineage>
</organism>
<reference evidence="3 5" key="2">
    <citation type="journal article" date="2019" name="Appl. Microbiol. Biotechnol.">
        <title>Uncovering carbohydrate metabolism through a genotype-phenotype association study of 56 lactic acid bacteria genomes.</title>
        <authorList>
            <person name="Buron-Moles G."/>
            <person name="Chailyan A."/>
            <person name="Dolejs I."/>
            <person name="Forster J."/>
            <person name="Miks M.H."/>
        </authorList>
    </citation>
    <scope>NUCLEOTIDE SEQUENCE [LARGE SCALE GENOMIC DNA]</scope>
    <source>
        <strain evidence="3 5">DSM 10551</strain>
    </source>
</reference>
<keyword evidence="2" id="KW-0012">Acyltransferase</keyword>
<dbReference type="GO" id="GO:0016746">
    <property type="term" value="F:acyltransferase activity"/>
    <property type="evidence" value="ECO:0007669"/>
    <property type="project" value="UniProtKB-KW"/>
</dbReference>
<proteinExistence type="predicted"/>
<dbReference type="InterPro" id="IPR029058">
    <property type="entry name" value="AB_hydrolase_fold"/>
</dbReference>
<feature type="transmembrane region" description="Helical" evidence="1">
    <location>
        <begin position="9"/>
        <end position="29"/>
    </location>
</feature>
<gene>
    <name evidence="3" type="ORF">C5L28_001699</name>
    <name evidence="2" type="ORF">LPKJCM_00853</name>
</gene>
<comment type="caution">
    <text evidence="2">The sequence shown here is derived from an EMBL/GenBank/DDBJ whole genome shotgun (WGS) entry which is preliminary data.</text>
</comment>
<dbReference type="EMBL" id="PUFL01000017">
    <property type="protein sequence ID" value="TDG94434.1"/>
    <property type="molecule type" value="Genomic_DNA"/>
</dbReference>
<dbReference type="EMBL" id="BDGB01000044">
    <property type="protein sequence ID" value="GAW71750.1"/>
    <property type="molecule type" value="Genomic_DNA"/>
</dbReference>
<protein>
    <submittedName>
        <fullName evidence="2">Acyltransferase</fullName>
    </submittedName>
</protein>
<keyword evidence="1" id="KW-1133">Transmembrane helix</keyword>
<reference evidence="2 4" key="1">
    <citation type="journal article" date="2017" name="Biosci Microbiota Food Health">
        <title>Genomic characterization reconfirms the taxonomic status of Lactobacillus parakefiri.</title>
        <authorList>
            <person name="Tanizawa Y."/>
            <person name="Kobayashi H."/>
            <person name="Kaminuma E."/>
            <person name="Sakamoto M."/>
            <person name="Ohkuma M."/>
            <person name="Nakamura Y."/>
            <person name="Arita M."/>
            <person name="Tohno M."/>
        </authorList>
    </citation>
    <scope>NUCLEOTIDE SEQUENCE [LARGE SCALE GENOMIC DNA]</scope>
    <source>
        <strain evidence="2 4">JCM 8573</strain>
    </source>
</reference>
<dbReference type="AlphaFoldDB" id="A0A224VHT6"/>
<dbReference type="InterPro" id="IPR010315">
    <property type="entry name" value="DUF915_hydro-like"/>
</dbReference>
<sequence>MMKRTVKIWLWAIFGGLLSIVLIVASLQWSNQNVSELTRHHNSQLSPVIMIPGSSATENRFDGLVSEINRHRENPHSLLKVKIMNNDKLHFTGRIRPGDNEPVIVVGFQNNKDGYSNIKQQARQFNVIFHTLVSRLDFNNFKAVGHSNGGLIYTVFLENYFSQYSNDVRMTKLMTIGSPFNFNERSIDNKTQMLSDFIKNRRKLPNNLTVYSVAGTENYTSDGLVPLVSVAAGRYVFQGEVAHFTTITVSGSNAEHSDLPENKQIVDLINRYILHSKKVPRVRQNEPRLN</sequence>
<dbReference type="Pfam" id="PF06028">
    <property type="entry name" value="DUF915"/>
    <property type="match status" value="1"/>
</dbReference>
<reference evidence="3" key="3">
    <citation type="submission" date="2019-02" db="EMBL/GenBank/DDBJ databases">
        <authorList>
            <person name="Buron G."/>
            <person name="Chaylann A."/>
            <person name="Dolejs I."/>
            <person name="Forster J."/>
            <person name="Miks M.H."/>
        </authorList>
    </citation>
    <scope>NUCLEOTIDE SEQUENCE</scope>
    <source>
        <strain evidence="3">DSM 10551</strain>
    </source>
</reference>
<dbReference type="SUPFAM" id="SSF53474">
    <property type="entry name" value="alpha/beta-Hydrolases"/>
    <property type="match status" value="1"/>
</dbReference>
<keyword evidence="5" id="KW-1185">Reference proteome</keyword>
<evidence type="ECO:0000313" key="4">
    <source>
        <dbReference type="Proteomes" id="UP000214739"/>
    </source>
</evidence>
<accession>A0A224VHT6</accession>
<evidence type="ECO:0000313" key="2">
    <source>
        <dbReference type="EMBL" id="GAW71750.1"/>
    </source>
</evidence>
<evidence type="ECO:0000313" key="3">
    <source>
        <dbReference type="EMBL" id="TDG94434.1"/>
    </source>
</evidence>
<name>A0A224VHT6_9LACO</name>